<dbReference type="SUPFAM" id="SSF82649">
    <property type="entry name" value="SufE/NifU"/>
    <property type="match status" value="1"/>
</dbReference>
<proteinExistence type="predicted"/>
<reference evidence="1 2" key="1">
    <citation type="journal article" date="2011" name="J. Bacteriol.">
        <title>Complete genome sequences of two hemotropic Mycoplasmas, Mycoplasma haemofelis strain Ohio2 and Mycoplasma suis strain Illinois.</title>
        <authorList>
            <person name="Messick J.B."/>
            <person name="Santos A.P."/>
            <person name="Guimaraes A.M."/>
        </authorList>
    </citation>
    <scope>NUCLEOTIDE SEQUENCE [LARGE SCALE GENOMIC DNA]</scope>
    <source>
        <strain evidence="1 2">Illinois</strain>
    </source>
</reference>
<organism evidence="1 2">
    <name type="scientific">Mycoplasma suis (strain Illinois)</name>
    <dbReference type="NCBI Taxonomy" id="768700"/>
    <lineage>
        <taxon>Bacteria</taxon>
        <taxon>Bacillati</taxon>
        <taxon>Mycoplasmatota</taxon>
        <taxon>Mollicutes</taxon>
        <taxon>Mycoplasmataceae</taxon>
        <taxon>Mycoplasma</taxon>
    </lineage>
</organism>
<dbReference type="GO" id="GO:0005506">
    <property type="term" value="F:iron ion binding"/>
    <property type="evidence" value="ECO:0007669"/>
    <property type="project" value="InterPro"/>
</dbReference>
<dbReference type="EMBL" id="CP002525">
    <property type="protein sequence ID" value="ADX98364.1"/>
    <property type="molecule type" value="Genomic_DNA"/>
</dbReference>
<dbReference type="KEGG" id="mss:MSU_0851"/>
<dbReference type="InterPro" id="IPR002871">
    <property type="entry name" value="NIF_FeS_clus_asmbl_NifU_N"/>
</dbReference>
<accession>F0QS94</accession>
<dbReference type="STRING" id="768700.MSU_0851"/>
<dbReference type="AlphaFoldDB" id="F0QS94"/>
<dbReference type="HOGENOM" id="CLU_155850_0_0_14"/>
<name>F0QS94_MYCSL</name>
<dbReference type="Proteomes" id="UP000007484">
    <property type="component" value="Chromosome"/>
</dbReference>
<keyword evidence="2" id="KW-1185">Reference proteome</keyword>
<sequence length="136" mass="15992">MIYQDLIYKLAFLDKFSSLLEEKEDLNLVDFKSCQHYISFQCELNPLIEKIKLSCKGCILFRASSNAICLEIEGKSKEEALKITKKFLDMLDGKYERAEEISEKYLELFWKFQYSTTRKECLKSGAQEILNYLLSK</sequence>
<dbReference type="GO" id="GO:0051536">
    <property type="term" value="F:iron-sulfur cluster binding"/>
    <property type="evidence" value="ECO:0007669"/>
    <property type="project" value="InterPro"/>
</dbReference>
<gene>
    <name evidence="1" type="ordered locus">MSU_0851</name>
</gene>
<protein>
    <submittedName>
        <fullName evidence="1">IscU_like domain protein</fullName>
    </submittedName>
</protein>
<dbReference type="Gene3D" id="3.90.1010.10">
    <property type="match status" value="1"/>
</dbReference>
<dbReference type="RefSeq" id="WP_013610178.1">
    <property type="nucleotide sequence ID" value="NC_015155.1"/>
</dbReference>
<dbReference type="CDD" id="cd06664">
    <property type="entry name" value="IscU_like"/>
    <property type="match status" value="1"/>
</dbReference>
<dbReference type="GO" id="GO:0016226">
    <property type="term" value="P:iron-sulfur cluster assembly"/>
    <property type="evidence" value="ECO:0007669"/>
    <property type="project" value="InterPro"/>
</dbReference>
<evidence type="ECO:0000313" key="2">
    <source>
        <dbReference type="Proteomes" id="UP000007484"/>
    </source>
</evidence>
<evidence type="ECO:0000313" key="1">
    <source>
        <dbReference type="EMBL" id="ADX98364.1"/>
    </source>
</evidence>